<feature type="transmembrane region" description="Helical" evidence="1">
    <location>
        <begin position="12"/>
        <end position="29"/>
    </location>
</feature>
<comment type="caution">
    <text evidence="2">The sequence shown here is derived from an EMBL/GenBank/DDBJ whole genome shotgun (WGS) entry which is preliminary data.</text>
</comment>
<sequence>MKIPKKIQGFNFIYFHITFLIILIVYILNEIGKVNIYKEQHPY</sequence>
<evidence type="ECO:0000313" key="2">
    <source>
        <dbReference type="EMBL" id="GAH57581.1"/>
    </source>
</evidence>
<proteinExistence type="predicted"/>
<accession>X1GI50</accession>
<organism evidence="2">
    <name type="scientific">marine sediment metagenome</name>
    <dbReference type="NCBI Taxonomy" id="412755"/>
    <lineage>
        <taxon>unclassified sequences</taxon>
        <taxon>metagenomes</taxon>
        <taxon>ecological metagenomes</taxon>
    </lineage>
</organism>
<evidence type="ECO:0000256" key="1">
    <source>
        <dbReference type="SAM" id="Phobius"/>
    </source>
</evidence>
<protein>
    <submittedName>
        <fullName evidence="2">Uncharacterized protein</fullName>
    </submittedName>
</protein>
<keyword evidence="1" id="KW-0812">Transmembrane</keyword>
<name>X1GI50_9ZZZZ</name>
<gene>
    <name evidence="2" type="ORF">S03H2_40557</name>
</gene>
<keyword evidence="1" id="KW-1133">Transmembrane helix</keyword>
<dbReference type="EMBL" id="BARU01025153">
    <property type="protein sequence ID" value="GAH57581.1"/>
    <property type="molecule type" value="Genomic_DNA"/>
</dbReference>
<keyword evidence="1" id="KW-0472">Membrane</keyword>
<dbReference type="AlphaFoldDB" id="X1GI50"/>
<reference evidence="2" key="1">
    <citation type="journal article" date="2014" name="Front. Microbiol.">
        <title>High frequency of phylogenetically diverse reductive dehalogenase-homologous genes in deep subseafloor sedimentary metagenomes.</title>
        <authorList>
            <person name="Kawai M."/>
            <person name="Futagami T."/>
            <person name="Toyoda A."/>
            <person name="Takaki Y."/>
            <person name="Nishi S."/>
            <person name="Hori S."/>
            <person name="Arai W."/>
            <person name="Tsubouchi T."/>
            <person name="Morono Y."/>
            <person name="Uchiyama I."/>
            <person name="Ito T."/>
            <person name="Fujiyama A."/>
            <person name="Inagaki F."/>
            <person name="Takami H."/>
        </authorList>
    </citation>
    <scope>NUCLEOTIDE SEQUENCE</scope>
    <source>
        <strain evidence="2">Expedition CK06-06</strain>
    </source>
</reference>